<name>A0ABP0PXL2_9DINO</name>
<comment type="caution">
    <text evidence="2">The sequence shown here is derived from an EMBL/GenBank/DDBJ whole genome shotgun (WGS) entry which is preliminary data.</text>
</comment>
<reference evidence="2 3" key="1">
    <citation type="submission" date="2024-02" db="EMBL/GenBank/DDBJ databases">
        <authorList>
            <person name="Chen Y."/>
            <person name="Shah S."/>
            <person name="Dougan E. K."/>
            <person name="Thang M."/>
            <person name="Chan C."/>
        </authorList>
    </citation>
    <scope>NUCLEOTIDE SEQUENCE [LARGE SCALE GENOMIC DNA]</scope>
</reference>
<organism evidence="2 3">
    <name type="scientific">Durusdinium trenchii</name>
    <dbReference type="NCBI Taxonomy" id="1381693"/>
    <lineage>
        <taxon>Eukaryota</taxon>
        <taxon>Sar</taxon>
        <taxon>Alveolata</taxon>
        <taxon>Dinophyceae</taxon>
        <taxon>Suessiales</taxon>
        <taxon>Symbiodiniaceae</taxon>
        <taxon>Durusdinium</taxon>
    </lineage>
</organism>
<evidence type="ECO:0000256" key="1">
    <source>
        <dbReference type="SAM" id="MobiDB-lite"/>
    </source>
</evidence>
<dbReference type="Proteomes" id="UP001642484">
    <property type="component" value="Unassembled WGS sequence"/>
</dbReference>
<gene>
    <name evidence="2" type="ORF">CCMP2556_LOCUS39604</name>
</gene>
<evidence type="ECO:0000313" key="3">
    <source>
        <dbReference type="Proteomes" id="UP001642484"/>
    </source>
</evidence>
<accession>A0ABP0PXL2</accession>
<sequence>MLQKGELDPAIAMQLLSQGGSVPGKRPLESIDAGSGEATAGDATAANQEENALKQKLRRLCEVKTGGRLQVPQWLHDEWRNGDHLAMAKEYQACGFDKATSLPPLLVAFMKYKKKTLTKNDKHLSDVSSGWYSKEDMAKILKWSANLFRHVNMFMHSRVKESGPAELPDVAISQVDANARRSEALQGAAANRGKEVFTKYMDSVLQKSAKLRSLIGDLQKNYPEDPTAKKAVIALNADLLTLDAEYNKLAECMAQGERDDFDQGWLTRKSSSIEIEE</sequence>
<protein>
    <submittedName>
        <fullName evidence="2">Uncharacterized protein</fullName>
    </submittedName>
</protein>
<evidence type="ECO:0000313" key="2">
    <source>
        <dbReference type="EMBL" id="CAK9080760.1"/>
    </source>
</evidence>
<proteinExistence type="predicted"/>
<keyword evidence="3" id="KW-1185">Reference proteome</keyword>
<dbReference type="EMBL" id="CAXAMN010023773">
    <property type="protein sequence ID" value="CAK9080760.1"/>
    <property type="molecule type" value="Genomic_DNA"/>
</dbReference>
<feature type="region of interest" description="Disordered" evidence="1">
    <location>
        <begin position="18"/>
        <end position="46"/>
    </location>
</feature>